<dbReference type="PATRIC" id="fig|1423792.3.peg.2539"/>
<gene>
    <name evidence="1" type="ORF">FD09_GL002491</name>
</gene>
<dbReference type="EMBL" id="AZEC01000005">
    <property type="protein sequence ID" value="KRL12951.1"/>
    <property type="molecule type" value="Genomic_DNA"/>
</dbReference>
<reference evidence="1 2" key="1">
    <citation type="journal article" date="2015" name="Genome Announc.">
        <title>Expanding the biotechnology potential of lactobacilli through comparative genomics of 213 strains and associated genera.</title>
        <authorList>
            <person name="Sun Z."/>
            <person name="Harris H.M."/>
            <person name="McCann A."/>
            <person name="Guo C."/>
            <person name="Argimon S."/>
            <person name="Zhang W."/>
            <person name="Yang X."/>
            <person name="Jeffery I.B."/>
            <person name="Cooney J.C."/>
            <person name="Kagawa T.F."/>
            <person name="Liu W."/>
            <person name="Song Y."/>
            <person name="Salvetti E."/>
            <person name="Wrobel A."/>
            <person name="Rasinkangas P."/>
            <person name="Parkhill J."/>
            <person name="Rea M.C."/>
            <person name="O'Sullivan O."/>
            <person name="Ritari J."/>
            <person name="Douillard F.P."/>
            <person name="Paul Ross R."/>
            <person name="Yang R."/>
            <person name="Briner A.E."/>
            <person name="Felis G.E."/>
            <person name="de Vos W.M."/>
            <person name="Barrangou R."/>
            <person name="Klaenhammer T.R."/>
            <person name="Caufield P.W."/>
            <person name="Cui Y."/>
            <person name="Zhang H."/>
            <person name="O'Toole P.W."/>
        </authorList>
    </citation>
    <scope>NUCLEOTIDE SEQUENCE [LARGE SCALE GENOMIC DNA]</scope>
    <source>
        <strain evidence="1 2">DSM 12744</strain>
    </source>
</reference>
<name>A0A0R1MXP4_9LACO</name>
<protein>
    <submittedName>
        <fullName evidence="1">Uncharacterized protein</fullName>
    </submittedName>
</protein>
<keyword evidence="2" id="KW-1185">Reference proteome</keyword>
<dbReference type="Proteomes" id="UP000051330">
    <property type="component" value="Unassembled WGS sequence"/>
</dbReference>
<proteinExistence type="predicted"/>
<sequence>MQAPYKEKYLTGNVYRPQMHDQSVLDKGIRARGINQVANYGIIIWKYYRRRFLHGCQN</sequence>
<comment type="caution">
    <text evidence="1">The sequence shown here is derived from an EMBL/GenBank/DDBJ whole genome shotgun (WGS) entry which is preliminary data.</text>
</comment>
<dbReference type="AlphaFoldDB" id="A0A0R1MXP4"/>
<accession>A0A0R1MXP4</accession>
<organism evidence="1 2">
    <name type="scientific">Schleiferilactobacillus perolens DSM 12744</name>
    <dbReference type="NCBI Taxonomy" id="1423792"/>
    <lineage>
        <taxon>Bacteria</taxon>
        <taxon>Bacillati</taxon>
        <taxon>Bacillota</taxon>
        <taxon>Bacilli</taxon>
        <taxon>Lactobacillales</taxon>
        <taxon>Lactobacillaceae</taxon>
        <taxon>Schleiferilactobacillus</taxon>
    </lineage>
</organism>
<dbReference type="STRING" id="1423792.FD09_GL002491"/>
<evidence type="ECO:0000313" key="1">
    <source>
        <dbReference type="EMBL" id="KRL12951.1"/>
    </source>
</evidence>
<evidence type="ECO:0000313" key="2">
    <source>
        <dbReference type="Proteomes" id="UP000051330"/>
    </source>
</evidence>